<keyword evidence="2" id="KW-1185">Reference proteome</keyword>
<sequence>MEQCKRENNLRDDVIVIQDSDDEVTFLSGKVFLFWEEENNNDGTISTGAIDEIVDDDVPKERVKRTNIPRVKITGKRRLYRLIDKDEDHEDIYGHV</sequence>
<dbReference type="Proteomes" id="UP000245207">
    <property type="component" value="Unassembled WGS sequence"/>
</dbReference>
<comment type="caution">
    <text evidence="1">The sequence shown here is derived from an EMBL/GenBank/DDBJ whole genome shotgun (WGS) entry which is preliminary data.</text>
</comment>
<accession>A0A2U1Q9M7</accession>
<name>A0A2U1Q9M7_ARTAN</name>
<evidence type="ECO:0000313" key="2">
    <source>
        <dbReference type="Proteomes" id="UP000245207"/>
    </source>
</evidence>
<protein>
    <submittedName>
        <fullName evidence="1">Uncharacterized protein</fullName>
    </submittedName>
</protein>
<organism evidence="1 2">
    <name type="scientific">Artemisia annua</name>
    <name type="common">Sweet wormwood</name>
    <dbReference type="NCBI Taxonomy" id="35608"/>
    <lineage>
        <taxon>Eukaryota</taxon>
        <taxon>Viridiplantae</taxon>
        <taxon>Streptophyta</taxon>
        <taxon>Embryophyta</taxon>
        <taxon>Tracheophyta</taxon>
        <taxon>Spermatophyta</taxon>
        <taxon>Magnoliopsida</taxon>
        <taxon>eudicotyledons</taxon>
        <taxon>Gunneridae</taxon>
        <taxon>Pentapetalae</taxon>
        <taxon>asterids</taxon>
        <taxon>campanulids</taxon>
        <taxon>Asterales</taxon>
        <taxon>Asteraceae</taxon>
        <taxon>Asteroideae</taxon>
        <taxon>Anthemideae</taxon>
        <taxon>Artemisiinae</taxon>
        <taxon>Artemisia</taxon>
    </lineage>
</organism>
<proteinExistence type="predicted"/>
<reference evidence="1 2" key="1">
    <citation type="journal article" date="2018" name="Mol. Plant">
        <title>The genome of Artemisia annua provides insight into the evolution of Asteraceae family and artemisinin biosynthesis.</title>
        <authorList>
            <person name="Shen Q."/>
            <person name="Zhang L."/>
            <person name="Liao Z."/>
            <person name="Wang S."/>
            <person name="Yan T."/>
            <person name="Shi P."/>
            <person name="Liu M."/>
            <person name="Fu X."/>
            <person name="Pan Q."/>
            <person name="Wang Y."/>
            <person name="Lv Z."/>
            <person name="Lu X."/>
            <person name="Zhang F."/>
            <person name="Jiang W."/>
            <person name="Ma Y."/>
            <person name="Chen M."/>
            <person name="Hao X."/>
            <person name="Li L."/>
            <person name="Tang Y."/>
            <person name="Lv G."/>
            <person name="Zhou Y."/>
            <person name="Sun X."/>
            <person name="Brodelius P.E."/>
            <person name="Rose J.K.C."/>
            <person name="Tang K."/>
        </authorList>
    </citation>
    <scope>NUCLEOTIDE SEQUENCE [LARGE SCALE GENOMIC DNA]</scope>
    <source>
        <strain evidence="2">cv. Huhao1</strain>
        <tissue evidence="1">Leaf</tissue>
    </source>
</reference>
<dbReference type="AlphaFoldDB" id="A0A2U1Q9M7"/>
<gene>
    <name evidence="1" type="ORF">CTI12_AA058220</name>
</gene>
<dbReference type="EMBL" id="PKPP01000300">
    <property type="protein sequence ID" value="PWA94622.1"/>
    <property type="molecule type" value="Genomic_DNA"/>
</dbReference>
<evidence type="ECO:0000313" key="1">
    <source>
        <dbReference type="EMBL" id="PWA94622.1"/>
    </source>
</evidence>